<keyword evidence="1" id="KW-1133">Transmembrane helix</keyword>
<comment type="caution">
    <text evidence="3">The sequence shown here is derived from an EMBL/GenBank/DDBJ whole genome shotgun (WGS) entry which is preliminary data.</text>
</comment>
<protein>
    <submittedName>
        <fullName evidence="3">Uncharacterized protein</fullName>
    </submittedName>
</protein>
<evidence type="ECO:0000313" key="3">
    <source>
        <dbReference type="EMBL" id="KAH3770130.1"/>
    </source>
</evidence>
<dbReference type="Proteomes" id="UP000828390">
    <property type="component" value="Unassembled WGS sequence"/>
</dbReference>
<evidence type="ECO:0000256" key="1">
    <source>
        <dbReference type="SAM" id="Phobius"/>
    </source>
</evidence>
<feature type="transmembrane region" description="Helical" evidence="1">
    <location>
        <begin position="89"/>
        <end position="110"/>
    </location>
</feature>
<dbReference type="AlphaFoldDB" id="A0A9D4E130"/>
<reference evidence="3" key="1">
    <citation type="journal article" date="2019" name="bioRxiv">
        <title>The Genome of the Zebra Mussel, Dreissena polymorpha: A Resource for Invasive Species Research.</title>
        <authorList>
            <person name="McCartney M.A."/>
            <person name="Auch B."/>
            <person name="Kono T."/>
            <person name="Mallez S."/>
            <person name="Zhang Y."/>
            <person name="Obille A."/>
            <person name="Becker A."/>
            <person name="Abrahante J.E."/>
            <person name="Garbe J."/>
            <person name="Badalamenti J.P."/>
            <person name="Herman A."/>
            <person name="Mangelson H."/>
            <person name="Liachko I."/>
            <person name="Sullivan S."/>
            <person name="Sone E.D."/>
            <person name="Koren S."/>
            <person name="Silverstein K.A.T."/>
            <person name="Beckman K.B."/>
            <person name="Gohl D.M."/>
        </authorList>
    </citation>
    <scope>NUCLEOTIDE SEQUENCE</scope>
    <source>
        <strain evidence="3">Duluth1</strain>
        <tissue evidence="3">Whole animal</tissue>
    </source>
</reference>
<feature type="signal peptide" evidence="2">
    <location>
        <begin position="1"/>
        <end position="24"/>
    </location>
</feature>
<reference evidence="3" key="2">
    <citation type="submission" date="2020-11" db="EMBL/GenBank/DDBJ databases">
        <authorList>
            <person name="McCartney M.A."/>
            <person name="Auch B."/>
            <person name="Kono T."/>
            <person name="Mallez S."/>
            <person name="Becker A."/>
            <person name="Gohl D.M."/>
            <person name="Silverstein K.A.T."/>
            <person name="Koren S."/>
            <person name="Bechman K.B."/>
            <person name="Herman A."/>
            <person name="Abrahante J.E."/>
            <person name="Garbe J."/>
        </authorList>
    </citation>
    <scope>NUCLEOTIDE SEQUENCE</scope>
    <source>
        <strain evidence="3">Duluth1</strain>
        <tissue evidence="3">Whole animal</tissue>
    </source>
</reference>
<gene>
    <name evidence="3" type="ORF">DPMN_171412</name>
</gene>
<accession>A0A9D4E130</accession>
<keyword evidence="4" id="KW-1185">Reference proteome</keyword>
<keyword evidence="1" id="KW-0812">Transmembrane</keyword>
<name>A0A9D4E130_DREPO</name>
<sequence>MGIQLFCRIRKALSFTLLLKPLMAELQVAAEVEDEEEEEDISHSLEKHPCLDLGPYLSLNQLLHLTLYCPCNQYLDSLQTLDAYVSVPFQFMLAFLLPLLLSCLCLFQLVNRTAIFQYHLSFFSSGFLNHSPIVSRHAPLPGFLLIRCHTSKKNFNPFLQPAVHWSPLACLSEKVSPQLLMALLAS</sequence>
<organism evidence="3 4">
    <name type="scientific">Dreissena polymorpha</name>
    <name type="common">Zebra mussel</name>
    <name type="synonym">Mytilus polymorpha</name>
    <dbReference type="NCBI Taxonomy" id="45954"/>
    <lineage>
        <taxon>Eukaryota</taxon>
        <taxon>Metazoa</taxon>
        <taxon>Spiralia</taxon>
        <taxon>Lophotrochozoa</taxon>
        <taxon>Mollusca</taxon>
        <taxon>Bivalvia</taxon>
        <taxon>Autobranchia</taxon>
        <taxon>Heteroconchia</taxon>
        <taxon>Euheterodonta</taxon>
        <taxon>Imparidentia</taxon>
        <taxon>Neoheterodontei</taxon>
        <taxon>Myida</taxon>
        <taxon>Dreissenoidea</taxon>
        <taxon>Dreissenidae</taxon>
        <taxon>Dreissena</taxon>
    </lineage>
</organism>
<keyword evidence="1" id="KW-0472">Membrane</keyword>
<evidence type="ECO:0000313" key="4">
    <source>
        <dbReference type="Proteomes" id="UP000828390"/>
    </source>
</evidence>
<dbReference type="EMBL" id="JAIWYP010000009">
    <property type="protein sequence ID" value="KAH3770130.1"/>
    <property type="molecule type" value="Genomic_DNA"/>
</dbReference>
<proteinExistence type="predicted"/>
<evidence type="ECO:0000256" key="2">
    <source>
        <dbReference type="SAM" id="SignalP"/>
    </source>
</evidence>
<feature type="chain" id="PRO_5039533574" evidence="2">
    <location>
        <begin position="25"/>
        <end position="186"/>
    </location>
</feature>
<keyword evidence="2" id="KW-0732">Signal</keyword>